<keyword evidence="4" id="KW-1185">Reference proteome</keyword>
<feature type="transmembrane region" description="Helical" evidence="1">
    <location>
        <begin position="139"/>
        <end position="166"/>
    </location>
</feature>
<reference evidence="3 4" key="1">
    <citation type="submission" date="2019-04" db="EMBL/GenBank/DDBJ databases">
        <title>Thalassotalea guangxiensis sp. nov., isolated from sediment of the coastal wetland.</title>
        <authorList>
            <person name="Zheng S."/>
            <person name="Zhang D."/>
        </authorList>
    </citation>
    <scope>NUCLEOTIDE SEQUENCE [LARGE SCALE GENOMIC DNA]</scope>
    <source>
        <strain evidence="3 4">ZS-4</strain>
    </source>
</reference>
<name>A0A4V5NXF9_9GAMM</name>
<feature type="transmembrane region" description="Helical" evidence="1">
    <location>
        <begin position="301"/>
        <end position="318"/>
    </location>
</feature>
<keyword evidence="1" id="KW-0812">Transmembrane</keyword>
<dbReference type="Proteomes" id="UP000307999">
    <property type="component" value="Unassembled WGS sequence"/>
</dbReference>
<feature type="transmembrane region" description="Helical" evidence="1">
    <location>
        <begin position="173"/>
        <end position="191"/>
    </location>
</feature>
<sequence>MRAILSLLTFFLSTALCQADDMRPASLTISQLEASSFDVIFKVPARENARLKLDVSFDDKTEPSGLRHRQFSNQAYIESWQIEREALAGMRISIEGFNENAADVLVRVIDLQGQTITTVLNADKQHFTIEDKYQDQNTFIAYTILGIEHILVGLDHLLFVACLIYISRSGRKLLLTITGFTIAHSLTLILATTDTLVFPIAPVEAVIALSIVLLAWEIAKNRQHSLTLKYPVAVSTSFGLLHGFGFASVLSDIGLPPGEKWQALLSFNIGVEIGQLLFVAALYVLFALSRLLIKSITLDKLRFAVSYCCGSVAMYWLFQRLAAF</sequence>
<organism evidence="3 4">
    <name type="scientific">Thalassotalea mangrovi</name>
    <dbReference type="NCBI Taxonomy" id="2572245"/>
    <lineage>
        <taxon>Bacteria</taxon>
        <taxon>Pseudomonadati</taxon>
        <taxon>Pseudomonadota</taxon>
        <taxon>Gammaproteobacteria</taxon>
        <taxon>Alteromonadales</taxon>
        <taxon>Colwelliaceae</taxon>
        <taxon>Thalassotalea</taxon>
    </lineage>
</organism>
<dbReference type="RefSeq" id="WP_136735094.1">
    <property type="nucleotide sequence ID" value="NZ_SWDB01000010.1"/>
</dbReference>
<feature type="transmembrane region" description="Helical" evidence="1">
    <location>
        <begin position="197"/>
        <end position="216"/>
    </location>
</feature>
<feature type="transmembrane region" description="Helical" evidence="1">
    <location>
        <begin position="269"/>
        <end position="289"/>
    </location>
</feature>
<evidence type="ECO:0000256" key="2">
    <source>
        <dbReference type="SAM" id="SignalP"/>
    </source>
</evidence>
<keyword evidence="2" id="KW-0732">Signal</keyword>
<feature type="signal peptide" evidence="2">
    <location>
        <begin position="1"/>
        <end position="19"/>
    </location>
</feature>
<accession>A0A4V5NXF9</accession>
<feature type="chain" id="PRO_5020239643" evidence="2">
    <location>
        <begin position="20"/>
        <end position="324"/>
    </location>
</feature>
<evidence type="ECO:0000256" key="1">
    <source>
        <dbReference type="SAM" id="Phobius"/>
    </source>
</evidence>
<protein>
    <submittedName>
        <fullName evidence="3">HupE/UreJ family protein</fullName>
    </submittedName>
</protein>
<feature type="transmembrane region" description="Helical" evidence="1">
    <location>
        <begin position="228"/>
        <end position="249"/>
    </location>
</feature>
<keyword evidence="1" id="KW-1133">Transmembrane helix</keyword>
<dbReference type="Pfam" id="PF13795">
    <property type="entry name" value="HupE_UreJ_2"/>
    <property type="match status" value="1"/>
</dbReference>
<proteinExistence type="predicted"/>
<keyword evidence="1" id="KW-0472">Membrane</keyword>
<comment type="caution">
    <text evidence="3">The sequence shown here is derived from an EMBL/GenBank/DDBJ whole genome shotgun (WGS) entry which is preliminary data.</text>
</comment>
<evidence type="ECO:0000313" key="4">
    <source>
        <dbReference type="Proteomes" id="UP000307999"/>
    </source>
</evidence>
<dbReference type="AlphaFoldDB" id="A0A4V5NXF9"/>
<dbReference type="EMBL" id="SWDB01000010">
    <property type="protein sequence ID" value="TKB46086.1"/>
    <property type="molecule type" value="Genomic_DNA"/>
</dbReference>
<dbReference type="OrthoDB" id="9808870at2"/>
<evidence type="ECO:0000313" key="3">
    <source>
        <dbReference type="EMBL" id="TKB46086.1"/>
    </source>
</evidence>
<dbReference type="InterPro" id="IPR032809">
    <property type="entry name" value="Put_HupE_UreJ"/>
</dbReference>
<gene>
    <name evidence="3" type="ORF">E8M12_05505</name>
</gene>